<dbReference type="SUPFAM" id="SSF53300">
    <property type="entry name" value="vWA-like"/>
    <property type="match status" value="1"/>
</dbReference>
<evidence type="ECO:0000313" key="5">
    <source>
        <dbReference type="Proteomes" id="UP000070412"/>
    </source>
</evidence>
<feature type="domain" description="VWFA" evidence="2">
    <location>
        <begin position="27"/>
        <end position="262"/>
    </location>
</feature>
<dbReference type="GO" id="GO:0034472">
    <property type="term" value="P:snRNA 3'-end processing"/>
    <property type="evidence" value="ECO:0007669"/>
    <property type="project" value="TreeGrafter"/>
</dbReference>
<dbReference type="PROSITE" id="PS50234">
    <property type="entry name" value="VWFA"/>
    <property type="match status" value="1"/>
</dbReference>
<keyword evidence="5" id="KW-1185">Reference proteome</keyword>
<dbReference type="PANTHER" id="PTHR12957">
    <property type="entry name" value="DEAD/H BOX POLYPEPTIDE 26/DICE1-RELATED"/>
    <property type="match status" value="1"/>
</dbReference>
<evidence type="ECO:0000259" key="2">
    <source>
        <dbReference type="PROSITE" id="PS50234"/>
    </source>
</evidence>
<reference evidence="4" key="3">
    <citation type="submission" date="2022-06" db="UniProtKB">
        <authorList>
            <consortium name="EnsemblMetazoa"/>
        </authorList>
    </citation>
    <scope>IDENTIFICATION</scope>
</reference>
<dbReference type="PANTHER" id="PTHR12957:SF2">
    <property type="entry name" value="INTEGRATOR COMPLEX SUBUNIT 6"/>
    <property type="match status" value="1"/>
</dbReference>
<dbReference type="EnsemblMetazoa" id="SSS_2988s_mrna">
    <property type="protein sequence ID" value="KAF7490624.1"/>
    <property type="gene ID" value="SSS_2988"/>
</dbReference>
<dbReference type="InterPro" id="IPR051113">
    <property type="entry name" value="Integrator_subunit6"/>
</dbReference>
<dbReference type="AlphaFoldDB" id="A0A834R6L0"/>
<dbReference type="CDD" id="cd00198">
    <property type="entry name" value="vWFA"/>
    <property type="match status" value="1"/>
</dbReference>
<dbReference type="InterPro" id="IPR002035">
    <property type="entry name" value="VWF_A"/>
</dbReference>
<evidence type="ECO:0000256" key="1">
    <source>
        <dbReference type="SAM" id="MobiDB-lite"/>
    </source>
</evidence>
<reference evidence="5" key="1">
    <citation type="journal article" date="2020" name="PLoS Negl. Trop. Dis.">
        <title>High-quality nuclear genome for Sarcoptes scabiei-A critical resource for a neglected parasite.</title>
        <authorList>
            <person name="Korhonen P.K."/>
            <person name="Gasser R.B."/>
            <person name="Ma G."/>
            <person name="Wang T."/>
            <person name="Stroehlein A.J."/>
            <person name="Young N.D."/>
            <person name="Ang C.S."/>
            <person name="Fernando D.D."/>
            <person name="Lu H.C."/>
            <person name="Taylor S."/>
            <person name="Reynolds S.L."/>
            <person name="Mofiz E."/>
            <person name="Najaraj S.H."/>
            <person name="Gowda H."/>
            <person name="Madugundu A."/>
            <person name="Renuse S."/>
            <person name="Holt D."/>
            <person name="Pandey A."/>
            <person name="Papenfuss A.T."/>
            <person name="Fischer K."/>
        </authorList>
    </citation>
    <scope>NUCLEOTIDE SEQUENCE [LARGE SCALE GENOMIC DNA]</scope>
</reference>
<dbReference type="Proteomes" id="UP000070412">
    <property type="component" value="Unassembled WGS sequence"/>
</dbReference>
<dbReference type="FunFam" id="3.40.50.410:FF:000010">
    <property type="entry name" value="Integrator complex subunit 6 like"/>
    <property type="match status" value="1"/>
</dbReference>
<dbReference type="EMBL" id="WVUK01000062">
    <property type="protein sequence ID" value="KAF7490624.1"/>
    <property type="molecule type" value="Genomic_DNA"/>
</dbReference>
<dbReference type="InterPro" id="IPR036465">
    <property type="entry name" value="vWFA_dom_sf"/>
</dbReference>
<organism evidence="3">
    <name type="scientific">Sarcoptes scabiei</name>
    <name type="common">Itch mite</name>
    <name type="synonym">Acarus scabiei</name>
    <dbReference type="NCBI Taxonomy" id="52283"/>
    <lineage>
        <taxon>Eukaryota</taxon>
        <taxon>Metazoa</taxon>
        <taxon>Ecdysozoa</taxon>
        <taxon>Arthropoda</taxon>
        <taxon>Chelicerata</taxon>
        <taxon>Arachnida</taxon>
        <taxon>Acari</taxon>
        <taxon>Acariformes</taxon>
        <taxon>Sarcoptiformes</taxon>
        <taxon>Astigmata</taxon>
        <taxon>Psoroptidia</taxon>
        <taxon>Sarcoptoidea</taxon>
        <taxon>Sarcoptidae</taxon>
        <taxon>Sarcoptinae</taxon>
        <taxon>Sarcoptes</taxon>
    </lineage>
</organism>
<dbReference type="OrthoDB" id="9449012at2759"/>
<gene>
    <name evidence="3" type="ORF">SSS_2988</name>
</gene>
<dbReference type="Gene3D" id="3.40.50.410">
    <property type="entry name" value="von Willebrand factor, type A domain"/>
    <property type="match status" value="1"/>
</dbReference>
<dbReference type="InterPro" id="IPR057413">
    <property type="entry name" value="Beta-barrel_INTS6"/>
</dbReference>
<protein>
    <submittedName>
        <fullName evidence="3">Integrator complex subunit 6-A</fullName>
    </submittedName>
</protein>
<proteinExistence type="predicted"/>
<evidence type="ECO:0000313" key="3">
    <source>
        <dbReference type="EMBL" id="KAF7490624.1"/>
    </source>
</evidence>
<dbReference type="GO" id="GO:0032039">
    <property type="term" value="C:integrator complex"/>
    <property type="evidence" value="ECO:0007669"/>
    <property type="project" value="TreeGrafter"/>
</dbReference>
<name>A0A834R6L0_SARSC</name>
<accession>A0A834R6L0</accession>
<dbReference type="Pfam" id="PF13519">
    <property type="entry name" value="VWA_2"/>
    <property type="match status" value="1"/>
</dbReference>
<sequence>MQFQPRRLNSNELAYLNRNFLEEDMVIVLFLIDNSGSMNQRVFFSNKSSSFLDLAKETVERFIKVRQRDPQSKIDRYMLLTFEDVPNNIKFDSKYCFSKAGWKENLNQFFSELKNITATGLTTINVALKNSFDYLNLNRMQNGVDIYGYGRLPFYQESAVVILFTDGGKYTSNTNVQEDINIPTSHGPGSELNSEPFRWDQRLYTIVLRLPSQEFGCSVNKNESIASVSSDESPINALCETTGGRSFCIRNRNDLSLAVDYLVTKVVNGVIVRFEKFGPDPPLIIPNGTNSEKVNNNNSKAWHNTRAMIQVRLTSKNGSITYWPIPESFWPDSSMTTLPPRTAQPIIKFTCSNFDPSVIGNHIPFNKYELDSNLLTDYFLSRKQPDIAWQVFVANSSRSPDIGLPFGYLKANSDLSCVNLFLLPYNYPMLSTLFDECVAQPSLSRELRQQMENYLKFMPIYYAKPLRATLGKVNPALIPLINENFENLYGLMVNNIVKKHKNIAKIEIEKLQAIMSQPKSINIEWPRINNNLSLISNSRKMTSDLFCSNPSLKIAFAGKFNEFQDYNGMVIRYKDKVQHEKISILQHPSEVPREKLFTQISKLCRVFFSGNLDLAKINEEDHMFNLPISQMGNYQEYLKRKQNPLREIEAQPTRTQLFGNPFKINKGNVMIDEADVDLSGNQPSRGTKRSSDSVASKSKRKPGALSRDISYSCLISKSRPTSPISPYGFNPSSLTVNNSSSKPITISVPDYSNHHMTNQMFVNNNPSSSNNSHHHPAPIIFQSSNQISSNNLHLNKRDIRKINQTKTNSQPQSQLVNNLVNANHKNYFPSSNGISNSHQNRLVTNKSSNPSMMNCNEVTTSNNQRIDLMKASVYFQSKPNLLMKNICNPESYPNPHPSSMNGFRSSQLDPTNGMILTSEQQSRLELVLRSVRMKDERTLFQNLAENRGKFGDFLLIQAVLYARRYMMHPMIDKLSRQYPEKVSKTLKMLETKKIIN</sequence>
<dbReference type="Pfam" id="PF25462">
    <property type="entry name" value="Beta-barrel_INTS6"/>
    <property type="match status" value="1"/>
</dbReference>
<evidence type="ECO:0000313" key="4">
    <source>
        <dbReference type="EnsemblMetazoa" id="KAF7490624.1"/>
    </source>
</evidence>
<feature type="region of interest" description="Disordered" evidence="1">
    <location>
        <begin position="676"/>
        <end position="703"/>
    </location>
</feature>
<reference evidence="3" key="2">
    <citation type="submission" date="2020-01" db="EMBL/GenBank/DDBJ databases">
        <authorList>
            <person name="Korhonen P.K.K."/>
            <person name="Guangxu M.G."/>
            <person name="Wang T.W."/>
            <person name="Stroehlein A.J.S."/>
            <person name="Young N.D."/>
            <person name="Ang C.-S.A."/>
            <person name="Fernando D.W.F."/>
            <person name="Lu H.L."/>
            <person name="Taylor S.T."/>
            <person name="Ehtesham M.E.M."/>
            <person name="Najaraj S.H.N."/>
            <person name="Harsha G.H.G."/>
            <person name="Madugundu A.M."/>
            <person name="Renuse S.R."/>
            <person name="Holt D.H."/>
            <person name="Pandey A.P."/>
            <person name="Papenfuss A.P."/>
            <person name="Gasser R.B.G."/>
            <person name="Fischer K.F."/>
        </authorList>
    </citation>
    <scope>NUCLEOTIDE SEQUENCE</scope>
    <source>
        <strain evidence="3">SSS_KF_BRIS2020</strain>
    </source>
</reference>